<dbReference type="GO" id="GO:0005694">
    <property type="term" value="C:chromosome"/>
    <property type="evidence" value="ECO:0007669"/>
    <property type="project" value="UniProtKB-SubCell"/>
</dbReference>
<keyword evidence="3" id="KW-0158">Chromosome</keyword>
<accession>A0AAW1API0</accession>
<dbReference type="Pfam" id="PF02301">
    <property type="entry name" value="HORMA"/>
    <property type="match status" value="1"/>
</dbReference>
<evidence type="ECO:0000259" key="7">
    <source>
        <dbReference type="PROSITE" id="PS50815"/>
    </source>
</evidence>
<name>A0AAW1API0_CROAD</name>
<proteinExistence type="predicted"/>
<dbReference type="Proteomes" id="UP001474421">
    <property type="component" value="Unassembled WGS sequence"/>
</dbReference>
<sequence length="399" mass="45031">MTKAEGGDQKGNSLNMATAQIMHIGQKHKTLKEIALFPSRIASEQESLVLVKRLLAVSISCISYLRGLFPESSYGTCYLEDICLKILREDKSCQGSLQVVKWIQGCFDALEKNYLHMAVLAIYTNPKEPERLTEFYQFKFKYSKNGPQMDFASSQVSFHNGTTSDEIKKASILLIRKLYILMQHLGPLPNDITLTMKLFYYKDVTPIDYQPHGFKEGDSSDGLLFDGDPVNLKVGSVSTGFHVLKVRVTTDSKRMGMLENNLVEENGPTEISHQGLDCDDDDDEEEEDNTKVPKQRKFMAAYMDKNRMFEENAASQHMPPLNADVTETIGKDGAEEAERERGTKTSHKVQEKRSSKDSVKTRMAWQMDFASSQENTGTPKKKKKKVSTTLDLILAPQKL</sequence>
<feature type="compositionally biased region" description="Polar residues" evidence="6">
    <location>
        <begin position="369"/>
        <end position="378"/>
    </location>
</feature>
<dbReference type="GO" id="GO:0051321">
    <property type="term" value="P:meiotic cell cycle"/>
    <property type="evidence" value="ECO:0007669"/>
    <property type="project" value="UniProtKB-KW"/>
</dbReference>
<feature type="region of interest" description="Disordered" evidence="6">
    <location>
        <begin position="263"/>
        <end position="292"/>
    </location>
</feature>
<evidence type="ECO:0000256" key="5">
    <source>
        <dbReference type="ARBA" id="ARBA00023254"/>
    </source>
</evidence>
<feature type="compositionally biased region" description="Acidic residues" evidence="6">
    <location>
        <begin position="277"/>
        <end position="288"/>
    </location>
</feature>
<dbReference type="EMBL" id="JAOTOJ010000018">
    <property type="protein sequence ID" value="KAK9391653.1"/>
    <property type="molecule type" value="Genomic_DNA"/>
</dbReference>
<evidence type="ECO:0000313" key="9">
    <source>
        <dbReference type="Proteomes" id="UP001474421"/>
    </source>
</evidence>
<dbReference type="PANTHER" id="PTHR48225:SF6">
    <property type="entry name" value="HORMA DOMAIN-CONTAINING PROTEIN 2"/>
    <property type="match status" value="1"/>
</dbReference>
<dbReference type="InterPro" id="IPR003511">
    <property type="entry name" value="HORMA_dom"/>
</dbReference>
<evidence type="ECO:0000256" key="2">
    <source>
        <dbReference type="ARBA" id="ARBA00004286"/>
    </source>
</evidence>
<reference evidence="8 9" key="1">
    <citation type="journal article" date="2024" name="Proc. Natl. Acad. Sci. U.S.A.">
        <title>The genetic regulatory architecture and epigenomic basis for age-related changes in rattlesnake venom.</title>
        <authorList>
            <person name="Hogan M.P."/>
            <person name="Holding M.L."/>
            <person name="Nystrom G.S."/>
            <person name="Colston T.J."/>
            <person name="Bartlett D.A."/>
            <person name="Mason A.J."/>
            <person name="Ellsworth S.A."/>
            <person name="Rautsaw R.M."/>
            <person name="Lawrence K.C."/>
            <person name="Strickland J.L."/>
            <person name="He B."/>
            <person name="Fraser P."/>
            <person name="Margres M.J."/>
            <person name="Gilbert D.M."/>
            <person name="Gibbs H.L."/>
            <person name="Parkinson C.L."/>
            <person name="Rokyta D.R."/>
        </authorList>
    </citation>
    <scope>NUCLEOTIDE SEQUENCE [LARGE SCALE GENOMIC DNA]</scope>
    <source>
        <strain evidence="8">DRR0105</strain>
    </source>
</reference>
<dbReference type="PROSITE" id="PS50815">
    <property type="entry name" value="HORMA"/>
    <property type="match status" value="1"/>
</dbReference>
<dbReference type="InterPro" id="IPR051294">
    <property type="entry name" value="HORMA_MeioticProgression"/>
</dbReference>
<evidence type="ECO:0000256" key="6">
    <source>
        <dbReference type="SAM" id="MobiDB-lite"/>
    </source>
</evidence>
<evidence type="ECO:0000256" key="3">
    <source>
        <dbReference type="ARBA" id="ARBA00022454"/>
    </source>
</evidence>
<dbReference type="GO" id="GO:0005634">
    <property type="term" value="C:nucleus"/>
    <property type="evidence" value="ECO:0007669"/>
    <property type="project" value="UniProtKB-SubCell"/>
</dbReference>
<feature type="compositionally biased region" description="Basic and acidic residues" evidence="6">
    <location>
        <begin position="333"/>
        <end position="360"/>
    </location>
</feature>
<dbReference type="PANTHER" id="PTHR48225">
    <property type="entry name" value="HORMA DOMAIN-CONTAINING PROTEIN 1"/>
    <property type="match status" value="1"/>
</dbReference>
<feature type="region of interest" description="Disordered" evidence="6">
    <location>
        <begin position="333"/>
        <end position="390"/>
    </location>
</feature>
<dbReference type="AlphaFoldDB" id="A0AAW1API0"/>
<dbReference type="Gene3D" id="3.30.900.10">
    <property type="entry name" value="HORMA domain"/>
    <property type="match status" value="1"/>
</dbReference>
<dbReference type="SUPFAM" id="SSF56019">
    <property type="entry name" value="The spindle assembly checkpoint protein mad2"/>
    <property type="match status" value="1"/>
</dbReference>
<comment type="caution">
    <text evidence="8">The sequence shown here is derived from an EMBL/GenBank/DDBJ whole genome shotgun (WGS) entry which is preliminary data.</text>
</comment>
<evidence type="ECO:0000256" key="4">
    <source>
        <dbReference type="ARBA" id="ARBA00023242"/>
    </source>
</evidence>
<keyword evidence="4" id="KW-0539">Nucleus</keyword>
<feature type="domain" description="HORMA" evidence="7">
    <location>
        <begin position="45"/>
        <end position="248"/>
    </location>
</feature>
<gene>
    <name evidence="8" type="ORF">NXF25_018042</name>
</gene>
<evidence type="ECO:0000313" key="8">
    <source>
        <dbReference type="EMBL" id="KAK9391653.1"/>
    </source>
</evidence>
<keyword evidence="9" id="KW-1185">Reference proteome</keyword>
<keyword evidence="5" id="KW-0469">Meiosis</keyword>
<dbReference type="InterPro" id="IPR036570">
    <property type="entry name" value="HORMA_dom_sf"/>
</dbReference>
<protein>
    <submittedName>
        <fullName evidence="8">HORMA domain-containing protein 2</fullName>
    </submittedName>
</protein>
<dbReference type="FunFam" id="3.30.900.10:FF:000006">
    <property type="entry name" value="HORMA domain-containing protein 1"/>
    <property type="match status" value="1"/>
</dbReference>
<comment type="subcellular location">
    <subcellularLocation>
        <location evidence="2">Chromosome</location>
    </subcellularLocation>
    <subcellularLocation>
        <location evidence="1">Nucleus</location>
    </subcellularLocation>
</comment>
<evidence type="ECO:0000256" key="1">
    <source>
        <dbReference type="ARBA" id="ARBA00004123"/>
    </source>
</evidence>
<organism evidence="8 9">
    <name type="scientific">Crotalus adamanteus</name>
    <name type="common">Eastern diamondback rattlesnake</name>
    <dbReference type="NCBI Taxonomy" id="8729"/>
    <lineage>
        <taxon>Eukaryota</taxon>
        <taxon>Metazoa</taxon>
        <taxon>Chordata</taxon>
        <taxon>Craniata</taxon>
        <taxon>Vertebrata</taxon>
        <taxon>Euteleostomi</taxon>
        <taxon>Lepidosauria</taxon>
        <taxon>Squamata</taxon>
        <taxon>Bifurcata</taxon>
        <taxon>Unidentata</taxon>
        <taxon>Episquamata</taxon>
        <taxon>Toxicofera</taxon>
        <taxon>Serpentes</taxon>
        <taxon>Colubroidea</taxon>
        <taxon>Viperidae</taxon>
        <taxon>Crotalinae</taxon>
        <taxon>Crotalus</taxon>
    </lineage>
</organism>